<sequence length="143" mass="16753">MINSVEGKNFKVTPLFHYIQRQAEAASLYVHWANAKETLQLFENEESLRLGKRYIGAIQYEGSNKHLEKEPDKVSLRFKRSNLADYLRENLEKVTTFRRDKNIGPAINTSAESIAFKFHRLEKDEEETIKEIFSVVEKHYSSE</sequence>
<protein>
    <submittedName>
        <fullName evidence="1">Uncharacterized protein</fullName>
    </submittedName>
</protein>
<dbReference type="OrthoDB" id="2888483at2"/>
<accession>A0A1C7EG21</accession>
<evidence type="ECO:0000313" key="2">
    <source>
        <dbReference type="Proteomes" id="UP000092495"/>
    </source>
</evidence>
<dbReference type="KEGG" id="pdg:BCM40_04865"/>
<dbReference type="Proteomes" id="UP000092495">
    <property type="component" value="Chromosome"/>
</dbReference>
<dbReference type="EMBL" id="CP016543">
    <property type="protein sequence ID" value="ANU22728.1"/>
    <property type="molecule type" value="Genomic_DNA"/>
</dbReference>
<keyword evidence="2" id="KW-1185">Reference proteome</keyword>
<proteinExistence type="predicted"/>
<dbReference type="AlphaFoldDB" id="A0A1C7EG21"/>
<dbReference type="RefSeq" id="WP_065525828.1">
    <property type="nucleotide sequence ID" value="NZ_CP016543.2"/>
</dbReference>
<reference evidence="1" key="1">
    <citation type="submission" date="2016-10" db="EMBL/GenBank/DDBJ databases">
        <authorList>
            <person name="See-Too W.S."/>
        </authorList>
    </citation>
    <scope>NUCLEOTIDE SEQUENCE</scope>
    <source>
        <strain evidence="1">DSM 22276</strain>
    </source>
</reference>
<evidence type="ECO:0000313" key="1">
    <source>
        <dbReference type="EMBL" id="ANU22728.1"/>
    </source>
</evidence>
<gene>
    <name evidence="1" type="ORF">BCM40_04865</name>
</gene>
<organism evidence="1 2">
    <name type="scientific">Planococcus donghaensis</name>
    <dbReference type="NCBI Taxonomy" id="414778"/>
    <lineage>
        <taxon>Bacteria</taxon>
        <taxon>Bacillati</taxon>
        <taxon>Bacillota</taxon>
        <taxon>Bacilli</taxon>
        <taxon>Bacillales</taxon>
        <taxon>Caryophanaceae</taxon>
        <taxon>Planococcus</taxon>
    </lineage>
</organism>
<name>A0A1C7EG21_9BACL</name>